<keyword evidence="3" id="KW-0547">Nucleotide-binding</keyword>
<accession>A0A9X3TSZ7</accession>
<name>A0A9X3TSZ7_9BACL</name>
<organism evidence="3 4">
    <name type="scientific">Brevibacillus thermoruber</name>
    <dbReference type="NCBI Taxonomy" id="33942"/>
    <lineage>
        <taxon>Bacteria</taxon>
        <taxon>Bacillati</taxon>
        <taxon>Bacillota</taxon>
        <taxon>Bacilli</taxon>
        <taxon>Bacillales</taxon>
        <taxon>Paenibacillaceae</taxon>
        <taxon>Brevibacillus</taxon>
    </lineage>
</organism>
<dbReference type="Pfam" id="PF04326">
    <property type="entry name" value="SLFN_AlbA_2"/>
    <property type="match status" value="1"/>
</dbReference>
<dbReference type="RefSeq" id="WP_271140811.1">
    <property type="nucleotide sequence ID" value="NZ_JAPYYP010000033.1"/>
</dbReference>
<evidence type="ECO:0000259" key="2">
    <source>
        <dbReference type="Pfam" id="PF04326"/>
    </source>
</evidence>
<keyword evidence="1" id="KW-0378">Hydrolase</keyword>
<dbReference type="EMBL" id="JAPYYP010000033">
    <property type="protein sequence ID" value="MDA5110527.1"/>
    <property type="molecule type" value="Genomic_DNA"/>
</dbReference>
<keyword evidence="4" id="KW-1185">Reference proteome</keyword>
<keyword evidence="1" id="KW-0720">Serine protease</keyword>
<feature type="domain" description="Schlafen AlbA-2" evidence="2">
    <location>
        <begin position="113"/>
        <end position="248"/>
    </location>
</feature>
<proteinExistence type="predicted"/>
<dbReference type="Proteomes" id="UP001151071">
    <property type="component" value="Unassembled WGS sequence"/>
</dbReference>
<dbReference type="AlphaFoldDB" id="A0A9X3TSZ7"/>
<keyword evidence="3" id="KW-0067">ATP-binding</keyword>
<dbReference type="Gene3D" id="3.30.950.30">
    <property type="entry name" value="Schlafen, AAA domain"/>
    <property type="match status" value="1"/>
</dbReference>
<dbReference type="InterPro" id="IPR009003">
    <property type="entry name" value="Peptidase_S1_PA"/>
</dbReference>
<dbReference type="GO" id="GO:0008236">
    <property type="term" value="F:serine-type peptidase activity"/>
    <property type="evidence" value="ECO:0007669"/>
    <property type="project" value="UniProtKB-KW"/>
</dbReference>
<keyword evidence="1" id="KW-0645">Protease</keyword>
<dbReference type="SUPFAM" id="SSF50494">
    <property type="entry name" value="Trypsin-like serine proteases"/>
    <property type="match status" value="1"/>
</dbReference>
<evidence type="ECO:0000256" key="1">
    <source>
        <dbReference type="ARBA" id="ARBA00022825"/>
    </source>
</evidence>
<dbReference type="InterPro" id="IPR007421">
    <property type="entry name" value="Schlafen_AlbA_2_dom"/>
</dbReference>
<reference evidence="3" key="1">
    <citation type="submission" date="2022-12" db="EMBL/GenBank/DDBJ databases">
        <title>Draft genome sequence of the thermophilic strain Brevibacillus thermoruber HT42, isolated from Los Humeros, Puebla, Mexico, with biotechnological potential.</title>
        <authorList>
            <person name="Lara Sanchez J."/>
            <person name="Solis Palacios R."/>
            <person name="Bustos Baena A.S."/>
            <person name="Ruz Baez A.E."/>
            <person name="Espinosa Luna G."/>
            <person name="Oliart Ros R.M."/>
        </authorList>
    </citation>
    <scope>NUCLEOTIDE SEQUENCE</scope>
    <source>
        <strain evidence="3">HT42</strain>
    </source>
</reference>
<protein>
    <submittedName>
        <fullName evidence="3">ATP-binding protein</fullName>
    </submittedName>
</protein>
<evidence type="ECO:0000313" key="4">
    <source>
        <dbReference type="Proteomes" id="UP001151071"/>
    </source>
</evidence>
<evidence type="ECO:0000313" key="3">
    <source>
        <dbReference type="EMBL" id="MDA5110527.1"/>
    </source>
</evidence>
<sequence length="422" mass="47471">MPVEPGNSGGAIANLHGELAGIVVQRVSVKRVPGGEAVNEAHPIIRDWLKQYLYTITALWRTNRWRAFSIFEENYCDTFLSEVSMENAYALFQQIVNGGYDEIKRMVDEHQEENLFIDFKEKQDAASKGASKDDRKIYAKSLSGFSNSSGGVIIWGVKCREVDGSPDYAQELKPIQHLNHFLTDLNKYVHQALIPVNSGVQNIAIEIPGQPDQGFVVTYVPESDLPPHRAMLGVDDYYLRVGDSFIRMEHYMLADAFGRRQKPKLEFYYRIASPTSQGDKSFECQFIVGIKNTGRYLAHYPALRIKGKGLQLNNYGINGNYGWSLNPVPQTYGLQKEKGYLFAGGVNDVIHPGTVLEVAIFHPENKKFMSYNDLAGLLDISDLFLISYEIHAEGTVGLSGTIRISTSEFKEKFIEAIRNHLT</sequence>
<dbReference type="GO" id="GO:0005524">
    <property type="term" value="F:ATP binding"/>
    <property type="evidence" value="ECO:0007669"/>
    <property type="project" value="UniProtKB-KW"/>
</dbReference>
<comment type="caution">
    <text evidence="3">The sequence shown here is derived from an EMBL/GenBank/DDBJ whole genome shotgun (WGS) entry which is preliminary data.</text>
</comment>
<gene>
    <name evidence="3" type="ORF">O3V59_19500</name>
</gene>
<dbReference type="InterPro" id="IPR038461">
    <property type="entry name" value="Schlafen_AlbA_2_dom_sf"/>
</dbReference>